<dbReference type="SUPFAM" id="SSF55811">
    <property type="entry name" value="Nudix"/>
    <property type="match status" value="1"/>
</dbReference>
<dbReference type="GO" id="GO:0000701">
    <property type="term" value="F:purine-specific mismatch base pair DNA N-glycosylase activity"/>
    <property type="evidence" value="ECO:0007669"/>
    <property type="project" value="UniProtKB-EC"/>
</dbReference>
<comment type="cofactor">
    <cofactor evidence="2">
        <name>[4Fe-4S] cluster</name>
        <dbReference type="ChEBI" id="CHEBI:49883"/>
    </cofactor>
</comment>
<reference evidence="15" key="1">
    <citation type="submission" date="2016-10" db="EMBL/GenBank/DDBJ databases">
        <title>Sequence of Gallionella enrichment culture.</title>
        <authorList>
            <person name="Poehlein A."/>
            <person name="Muehling M."/>
            <person name="Daniel R."/>
        </authorList>
    </citation>
    <scope>NUCLEOTIDE SEQUENCE</scope>
</reference>
<dbReference type="EC" id="3.2.2.31" evidence="4"/>
<dbReference type="Pfam" id="PF14815">
    <property type="entry name" value="NUDIX_4"/>
    <property type="match status" value="1"/>
</dbReference>
<dbReference type="GO" id="GO:0034039">
    <property type="term" value="F:8-oxo-7,8-dihydroguanine DNA N-glycosylase activity"/>
    <property type="evidence" value="ECO:0007669"/>
    <property type="project" value="TreeGrafter"/>
</dbReference>
<evidence type="ECO:0000256" key="5">
    <source>
        <dbReference type="ARBA" id="ARBA00022023"/>
    </source>
</evidence>
<dbReference type="Gene3D" id="3.90.79.10">
    <property type="entry name" value="Nucleoside Triphosphate Pyrophosphohydrolase"/>
    <property type="match status" value="1"/>
</dbReference>
<dbReference type="PROSITE" id="PS00764">
    <property type="entry name" value="ENDONUCLEASE_III_1"/>
    <property type="match status" value="1"/>
</dbReference>
<feature type="domain" description="HhH-GPD" evidence="14">
    <location>
        <begin position="36"/>
        <end position="196"/>
    </location>
</feature>
<keyword evidence="10" id="KW-0408">Iron</keyword>
<dbReference type="PANTHER" id="PTHR42944:SF1">
    <property type="entry name" value="ADENINE DNA GLYCOSYLASE"/>
    <property type="match status" value="1"/>
</dbReference>
<dbReference type="PANTHER" id="PTHR42944">
    <property type="entry name" value="ADENINE DNA GLYCOSYLASE"/>
    <property type="match status" value="1"/>
</dbReference>
<dbReference type="CDD" id="cd03431">
    <property type="entry name" value="NUDIX_DNA_Glycosylase_C-MutY"/>
    <property type="match status" value="1"/>
</dbReference>
<evidence type="ECO:0000259" key="14">
    <source>
        <dbReference type="SMART" id="SM00478"/>
    </source>
</evidence>
<comment type="caution">
    <text evidence="15">The sequence shown here is derived from an EMBL/GenBank/DDBJ whole genome shotgun (WGS) entry which is preliminary data.</text>
</comment>
<evidence type="ECO:0000256" key="7">
    <source>
        <dbReference type="ARBA" id="ARBA00022723"/>
    </source>
</evidence>
<evidence type="ECO:0000256" key="2">
    <source>
        <dbReference type="ARBA" id="ARBA00001966"/>
    </source>
</evidence>
<keyword evidence="11" id="KW-0411">Iron-sulfur</keyword>
<dbReference type="SUPFAM" id="SSF48150">
    <property type="entry name" value="DNA-glycosylase"/>
    <property type="match status" value="1"/>
</dbReference>
<dbReference type="InterPro" id="IPR004036">
    <property type="entry name" value="Endonuclease-III-like_CS2"/>
</dbReference>
<keyword evidence="12" id="KW-0234">DNA repair</keyword>
<dbReference type="Gene3D" id="1.10.340.30">
    <property type="entry name" value="Hypothetical protein, domain 2"/>
    <property type="match status" value="1"/>
</dbReference>
<evidence type="ECO:0000256" key="11">
    <source>
        <dbReference type="ARBA" id="ARBA00023014"/>
    </source>
</evidence>
<dbReference type="SMART" id="SM00478">
    <property type="entry name" value="ENDO3c"/>
    <property type="match status" value="1"/>
</dbReference>
<accession>A0A1J5S255</accession>
<keyword evidence="6" id="KW-0004">4Fe-4S</keyword>
<dbReference type="InterPro" id="IPR003265">
    <property type="entry name" value="HhH-GPD_domain"/>
</dbReference>
<dbReference type="Pfam" id="PF00633">
    <property type="entry name" value="HHH"/>
    <property type="match status" value="1"/>
</dbReference>
<organism evidence="15">
    <name type="scientific">mine drainage metagenome</name>
    <dbReference type="NCBI Taxonomy" id="410659"/>
    <lineage>
        <taxon>unclassified sequences</taxon>
        <taxon>metagenomes</taxon>
        <taxon>ecological metagenomes</taxon>
    </lineage>
</organism>
<dbReference type="InterPro" id="IPR029119">
    <property type="entry name" value="MutY_C"/>
</dbReference>
<dbReference type="InterPro" id="IPR015797">
    <property type="entry name" value="NUDIX_hydrolase-like_dom_sf"/>
</dbReference>
<evidence type="ECO:0000256" key="9">
    <source>
        <dbReference type="ARBA" id="ARBA00022801"/>
    </source>
</evidence>
<dbReference type="GO" id="GO:0035485">
    <property type="term" value="F:adenine/guanine mispair binding"/>
    <property type="evidence" value="ECO:0007669"/>
    <property type="project" value="TreeGrafter"/>
</dbReference>
<dbReference type="GO" id="GO:0051539">
    <property type="term" value="F:4 iron, 4 sulfur cluster binding"/>
    <property type="evidence" value="ECO:0007669"/>
    <property type="project" value="UniProtKB-KW"/>
</dbReference>
<dbReference type="FunFam" id="1.10.340.30:FF:000002">
    <property type="entry name" value="Adenine DNA glycosylase"/>
    <property type="match status" value="1"/>
</dbReference>
<dbReference type="InterPro" id="IPR000445">
    <property type="entry name" value="HhH_motif"/>
</dbReference>
<dbReference type="CDD" id="cd00056">
    <property type="entry name" value="ENDO3c"/>
    <property type="match status" value="1"/>
</dbReference>
<dbReference type="InterPro" id="IPR023170">
    <property type="entry name" value="HhH_base_excis_C"/>
</dbReference>
<dbReference type="GO" id="GO:0032357">
    <property type="term" value="F:oxidized purine DNA binding"/>
    <property type="evidence" value="ECO:0007669"/>
    <property type="project" value="TreeGrafter"/>
</dbReference>
<dbReference type="InterPro" id="IPR044298">
    <property type="entry name" value="MIG/MutY"/>
</dbReference>
<comment type="similarity">
    <text evidence="3">Belongs to the Nth/MutY family.</text>
</comment>
<comment type="catalytic activity">
    <reaction evidence="1">
        <text>Hydrolyzes free adenine bases from 7,8-dihydro-8-oxoguanine:adenine mismatched double-stranded DNA, leaving an apurinic site.</text>
        <dbReference type="EC" id="3.2.2.31"/>
    </reaction>
</comment>
<keyword evidence="13 15" id="KW-0326">Glycosidase</keyword>
<gene>
    <name evidence="15" type="primary">mutY_4</name>
    <name evidence="15" type="ORF">GALL_157730</name>
</gene>
<keyword evidence="7" id="KW-0479">Metal-binding</keyword>
<evidence type="ECO:0000256" key="6">
    <source>
        <dbReference type="ARBA" id="ARBA00022485"/>
    </source>
</evidence>
<keyword evidence="8" id="KW-0227">DNA damage</keyword>
<dbReference type="InterPro" id="IPR011257">
    <property type="entry name" value="DNA_glycosylase"/>
</dbReference>
<dbReference type="GO" id="GO:0046872">
    <property type="term" value="F:metal ion binding"/>
    <property type="evidence" value="ECO:0007669"/>
    <property type="project" value="UniProtKB-KW"/>
</dbReference>
<evidence type="ECO:0000256" key="1">
    <source>
        <dbReference type="ARBA" id="ARBA00000843"/>
    </source>
</evidence>
<dbReference type="EMBL" id="MLJW01000077">
    <property type="protein sequence ID" value="OIR02154.1"/>
    <property type="molecule type" value="Genomic_DNA"/>
</dbReference>
<dbReference type="Gene3D" id="1.10.1670.10">
    <property type="entry name" value="Helix-hairpin-Helix base-excision DNA repair enzymes (C-terminal)"/>
    <property type="match status" value="1"/>
</dbReference>
<keyword evidence="9 15" id="KW-0378">Hydrolase</keyword>
<dbReference type="PROSITE" id="PS01155">
    <property type="entry name" value="ENDONUCLEASE_III_2"/>
    <property type="match status" value="1"/>
</dbReference>
<name>A0A1J5S255_9ZZZZ</name>
<dbReference type="InterPro" id="IPR004035">
    <property type="entry name" value="Endouclease-III_FeS-bd_BS"/>
</dbReference>
<dbReference type="Pfam" id="PF00730">
    <property type="entry name" value="HhH-GPD"/>
    <property type="match status" value="1"/>
</dbReference>
<evidence type="ECO:0000256" key="8">
    <source>
        <dbReference type="ARBA" id="ARBA00022763"/>
    </source>
</evidence>
<evidence type="ECO:0000256" key="12">
    <source>
        <dbReference type="ARBA" id="ARBA00023204"/>
    </source>
</evidence>
<proteinExistence type="inferred from homology"/>
<evidence type="ECO:0000256" key="3">
    <source>
        <dbReference type="ARBA" id="ARBA00008343"/>
    </source>
</evidence>
<sequence length="373" mass="41242">MSSFAHQLIRWQKQHGRHHLPWQGADAYRVWLSEIMLQQTQVATVIPYYQRFVAAFPSVAALAAASEDDVLAHWSGLGYYARGRNLHKAARIIAERFNGEFPRRFEDIVELPGIGRSTAAAICALAWHERRAILDGNVKRVLARYCGIEGWSGEKKVEELLWQQAELLLPPPCRGRAGEGVETSSTSTPILTFPLQGGRDGSIAIYTQALMDMGATVCTRSKPRCVLCPVQADCVALQTERVAELPSPRPRKAVPERHAVFLLLMHGNDILLEKRPGSGIWGGLWCPPQFEDEAAARDWFLRSGMEARGGEKLAAFTHVFTHFKLHIAPLKVEVVRKSLHAAQPGSVWLEVGEALGAAIPTPVRVMLNKVVGG</sequence>
<evidence type="ECO:0000313" key="15">
    <source>
        <dbReference type="EMBL" id="OIR02154.1"/>
    </source>
</evidence>
<protein>
    <recommendedName>
        <fullName evidence="5">Adenine DNA glycosylase</fullName>
        <ecNumber evidence="4">3.2.2.31</ecNumber>
    </recommendedName>
</protein>
<evidence type="ECO:0000256" key="13">
    <source>
        <dbReference type="ARBA" id="ARBA00023295"/>
    </source>
</evidence>
<evidence type="ECO:0000256" key="10">
    <source>
        <dbReference type="ARBA" id="ARBA00023004"/>
    </source>
</evidence>
<dbReference type="GO" id="GO:0006298">
    <property type="term" value="P:mismatch repair"/>
    <property type="evidence" value="ECO:0007669"/>
    <property type="project" value="TreeGrafter"/>
</dbReference>
<dbReference type="GO" id="GO:0006284">
    <property type="term" value="P:base-excision repair"/>
    <property type="evidence" value="ECO:0007669"/>
    <property type="project" value="InterPro"/>
</dbReference>
<evidence type="ECO:0000256" key="4">
    <source>
        <dbReference type="ARBA" id="ARBA00012045"/>
    </source>
</evidence>
<dbReference type="AlphaFoldDB" id="A0A1J5S255"/>